<dbReference type="Gene3D" id="3.30.505.20">
    <property type="match status" value="1"/>
</dbReference>
<dbReference type="EMBL" id="VBZC01000037">
    <property type="protein sequence ID" value="TLS42746.1"/>
    <property type="molecule type" value="Genomic_DNA"/>
</dbReference>
<evidence type="ECO:0000313" key="2">
    <source>
        <dbReference type="EMBL" id="TLS42746.1"/>
    </source>
</evidence>
<feature type="chain" id="PRO_5024338829" evidence="1">
    <location>
        <begin position="30"/>
        <end position="117"/>
    </location>
</feature>
<gene>
    <name evidence="2" type="ORF">FE633_29270</name>
</gene>
<feature type="signal peptide" evidence="1">
    <location>
        <begin position="1"/>
        <end position="29"/>
    </location>
</feature>
<evidence type="ECO:0000256" key="1">
    <source>
        <dbReference type="SAM" id="SignalP"/>
    </source>
</evidence>
<evidence type="ECO:0000313" key="3">
    <source>
        <dbReference type="Proteomes" id="UP000305906"/>
    </source>
</evidence>
<dbReference type="RefSeq" id="WP_138048189.1">
    <property type="nucleotide sequence ID" value="NZ_VBZC01000037.1"/>
</dbReference>
<accession>A0A5R9FKV3</accession>
<organism evidence="2 3">
    <name type="scientific">Streptomyces montanus</name>
    <dbReference type="NCBI Taxonomy" id="2580423"/>
    <lineage>
        <taxon>Bacteria</taxon>
        <taxon>Bacillati</taxon>
        <taxon>Actinomycetota</taxon>
        <taxon>Actinomycetes</taxon>
        <taxon>Kitasatosporales</taxon>
        <taxon>Streptomycetaceae</taxon>
        <taxon>Streptomyces</taxon>
    </lineage>
</organism>
<dbReference type="AlphaFoldDB" id="A0A5R9FKV3"/>
<proteinExistence type="predicted"/>
<dbReference type="Proteomes" id="UP000305906">
    <property type="component" value="Unassembled WGS sequence"/>
</dbReference>
<protein>
    <submittedName>
        <fullName evidence="2">Uncharacterized protein</fullName>
    </submittedName>
</protein>
<sequence length="117" mass="11821">MKHRGKWIVAAAISAALVGAGTGTGIAVATGGGDDDSEQPITGPALKKASTAALAHTNGGKVTGTEVGDEEGYYEVEVTLGNGKQTDVHLNKDFKVLSSIADHEGENGDEGRGGDED</sequence>
<reference evidence="2 3" key="1">
    <citation type="submission" date="2019-05" db="EMBL/GenBank/DDBJ databases">
        <title>Streptomyces sp. NEAU-C151, a novel actinomycete isolated from soil.</title>
        <authorList>
            <person name="Han L."/>
            <person name="Jiang H."/>
        </authorList>
    </citation>
    <scope>NUCLEOTIDE SEQUENCE [LARGE SCALE GENOMIC DNA]</scope>
    <source>
        <strain evidence="2 3">NEAU-C151</strain>
    </source>
</reference>
<comment type="caution">
    <text evidence="2">The sequence shown here is derived from an EMBL/GenBank/DDBJ whole genome shotgun (WGS) entry which is preliminary data.</text>
</comment>
<keyword evidence="1" id="KW-0732">Signal</keyword>
<keyword evidence="3" id="KW-1185">Reference proteome</keyword>
<name>A0A5R9FKV3_9ACTN</name>